<organism evidence="2 3">
    <name type="scientific">Pyrobaculum ferrireducens</name>
    <dbReference type="NCBI Taxonomy" id="1104324"/>
    <lineage>
        <taxon>Archaea</taxon>
        <taxon>Thermoproteota</taxon>
        <taxon>Thermoprotei</taxon>
        <taxon>Thermoproteales</taxon>
        <taxon>Thermoproteaceae</taxon>
        <taxon>Pyrobaculum</taxon>
    </lineage>
</organism>
<name>G7VCY3_9CREN</name>
<reference evidence="2 3" key="1">
    <citation type="journal article" date="2012" name="J. Bacteriol.">
        <title>Complete genome sequence of strain 1860, a crenarchaeon of the genus pyrobaculum able to grow with various electron acceptors.</title>
        <authorList>
            <person name="Mardanov A.V."/>
            <person name="Gumerov V.M."/>
            <person name="Slobodkina G.B."/>
            <person name="Beletsky A.V."/>
            <person name="Bonch-Osmolovskaya E.A."/>
            <person name="Ravin N.V."/>
            <person name="Skryabin K.G."/>
        </authorList>
    </citation>
    <scope>NUCLEOTIDE SEQUENCE [LARGE SCALE GENOMIC DNA]</scope>
    <source>
        <strain evidence="2 3">1860</strain>
    </source>
</reference>
<feature type="domain" description="CobQ/CobB/MinD/ParA nucleotide binding" evidence="1">
    <location>
        <begin position="7"/>
        <end position="103"/>
    </location>
</feature>
<dbReference type="Pfam" id="PF01656">
    <property type="entry name" value="CbiA"/>
    <property type="match status" value="1"/>
</dbReference>
<sequence>MIKTGTVAFTSCKGGAGKTTLSVNVSAALPLNVLLIDLGGGASRFFPAPPIDIESVNPNIEAYRDTRAKNIYVIPIAIDPATVWRVENWERVFQDLSEAVRKNIMKNSIDVVVLDMYQLSRITPIEVFGLDKSDIVVLVVEGYEDCTKPVSMLKKFFDAKLITVLNKHERGIEYPGAVVKIPFSATLDYYNRRGQFYTKPVTKLAEFILQELKKIPSSKWF</sequence>
<evidence type="ECO:0000259" key="1">
    <source>
        <dbReference type="Pfam" id="PF01656"/>
    </source>
</evidence>
<dbReference type="AlphaFoldDB" id="G7VCY3"/>
<evidence type="ECO:0000313" key="3">
    <source>
        <dbReference type="Proteomes" id="UP000005867"/>
    </source>
</evidence>
<dbReference type="InterPro" id="IPR002586">
    <property type="entry name" value="CobQ/CobB/MinD/ParA_Nub-bd_dom"/>
</dbReference>
<dbReference type="Proteomes" id="UP000005867">
    <property type="component" value="Chromosome"/>
</dbReference>
<gene>
    <name evidence="2" type="ORF">P186_1243</name>
</gene>
<dbReference type="SUPFAM" id="SSF52540">
    <property type="entry name" value="P-loop containing nucleoside triphosphate hydrolases"/>
    <property type="match status" value="1"/>
</dbReference>
<dbReference type="OrthoDB" id="25876at2157"/>
<dbReference type="HOGENOM" id="CLU_1248326_0_0_2"/>
<accession>G7VCY3</accession>
<proteinExistence type="predicted"/>
<dbReference type="InterPro" id="IPR027417">
    <property type="entry name" value="P-loop_NTPase"/>
</dbReference>
<protein>
    <recommendedName>
        <fullName evidence="1">CobQ/CobB/MinD/ParA nucleotide binding domain-containing protein</fullName>
    </recommendedName>
</protein>
<dbReference type="eggNOG" id="arCOG00589">
    <property type="taxonomic scope" value="Archaea"/>
</dbReference>
<dbReference type="STRING" id="1104324.P186_1243"/>
<evidence type="ECO:0000313" key="2">
    <source>
        <dbReference type="EMBL" id="AET32672.1"/>
    </source>
</evidence>
<dbReference type="RefSeq" id="WP_014288500.1">
    <property type="nucleotide sequence ID" value="NC_016645.1"/>
</dbReference>
<keyword evidence="3" id="KW-1185">Reference proteome</keyword>
<dbReference type="Gene3D" id="3.40.50.300">
    <property type="entry name" value="P-loop containing nucleotide triphosphate hydrolases"/>
    <property type="match status" value="1"/>
</dbReference>
<dbReference type="GeneID" id="11595498"/>
<dbReference type="KEGG" id="pyr:P186_1243"/>
<dbReference type="EMBL" id="CP003098">
    <property type="protein sequence ID" value="AET32672.1"/>
    <property type="molecule type" value="Genomic_DNA"/>
</dbReference>
<dbReference type="BioCyc" id="PSP1104324:GJSN-1215-MONOMER"/>